<dbReference type="EMBL" id="NCKV01004043">
    <property type="protein sequence ID" value="RWS25110.1"/>
    <property type="molecule type" value="Genomic_DNA"/>
</dbReference>
<dbReference type="CDD" id="cd00086">
    <property type="entry name" value="homeodomain"/>
    <property type="match status" value="1"/>
</dbReference>
<organism evidence="9 10">
    <name type="scientific">Leptotrombidium deliense</name>
    <dbReference type="NCBI Taxonomy" id="299467"/>
    <lineage>
        <taxon>Eukaryota</taxon>
        <taxon>Metazoa</taxon>
        <taxon>Ecdysozoa</taxon>
        <taxon>Arthropoda</taxon>
        <taxon>Chelicerata</taxon>
        <taxon>Arachnida</taxon>
        <taxon>Acari</taxon>
        <taxon>Acariformes</taxon>
        <taxon>Trombidiformes</taxon>
        <taxon>Prostigmata</taxon>
        <taxon>Anystina</taxon>
        <taxon>Parasitengona</taxon>
        <taxon>Trombiculoidea</taxon>
        <taxon>Trombiculidae</taxon>
        <taxon>Leptotrombidium</taxon>
    </lineage>
</organism>
<evidence type="ECO:0000256" key="4">
    <source>
        <dbReference type="ARBA" id="ARBA00023242"/>
    </source>
</evidence>
<dbReference type="GO" id="GO:0000981">
    <property type="term" value="F:DNA-binding transcription factor activity, RNA polymerase II-specific"/>
    <property type="evidence" value="ECO:0007669"/>
    <property type="project" value="InterPro"/>
</dbReference>
<dbReference type="InterPro" id="IPR009057">
    <property type="entry name" value="Homeodomain-like_sf"/>
</dbReference>
<dbReference type="GO" id="GO:0051960">
    <property type="term" value="P:regulation of nervous system development"/>
    <property type="evidence" value="ECO:0007669"/>
    <property type="project" value="TreeGrafter"/>
</dbReference>
<dbReference type="VEuPathDB" id="VectorBase:LDEU006930"/>
<dbReference type="GO" id="GO:0000977">
    <property type="term" value="F:RNA polymerase II transcription regulatory region sequence-specific DNA binding"/>
    <property type="evidence" value="ECO:0007669"/>
    <property type="project" value="TreeGrafter"/>
</dbReference>
<dbReference type="InterPro" id="IPR001356">
    <property type="entry name" value="HD"/>
</dbReference>
<reference evidence="9 10" key="1">
    <citation type="journal article" date="2018" name="Gigascience">
        <title>Genomes of trombidid mites reveal novel predicted allergens and laterally-transferred genes associated with secondary metabolism.</title>
        <authorList>
            <person name="Dong X."/>
            <person name="Chaisiri K."/>
            <person name="Xia D."/>
            <person name="Armstrong S.D."/>
            <person name="Fang Y."/>
            <person name="Donnelly M.J."/>
            <person name="Kadowaki T."/>
            <person name="McGarry J.W."/>
            <person name="Darby A.C."/>
            <person name="Makepeace B.L."/>
        </authorList>
    </citation>
    <scope>NUCLEOTIDE SEQUENCE [LARGE SCALE GENOMIC DNA]</scope>
    <source>
        <strain evidence="9">UoL-UT</strain>
    </source>
</reference>
<feature type="region of interest" description="Disordered" evidence="7">
    <location>
        <begin position="18"/>
        <end position="67"/>
    </location>
</feature>
<dbReference type="Pfam" id="PF00046">
    <property type="entry name" value="Homeodomain"/>
    <property type="match status" value="1"/>
</dbReference>
<dbReference type="InterPro" id="IPR042982">
    <property type="entry name" value="GBX-1/2"/>
</dbReference>
<dbReference type="PROSITE" id="PS00027">
    <property type="entry name" value="HOMEOBOX_1"/>
    <property type="match status" value="1"/>
</dbReference>
<dbReference type="PRINTS" id="PR00024">
    <property type="entry name" value="HOMEOBOX"/>
</dbReference>
<evidence type="ECO:0000313" key="10">
    <source>
        <dbReference type="Proteomes" id="UP000288716"/>
    </source>
</evidence>
<evidence type="ECO:0000256" key="7">
    <source>
        <dbReference type="SAM" id="MobiDB-lite"/>
    </source>
</evidence>
<evidence type="ECO:0000256" key="6">
    <source>
        <dbReference type="RuleBase" id="RU000682"/>
    </source>
</evidence>
<feature type="compositionally biased region" description="Polar residues" evidence="7">
    <location>
        <begin position="18"/>
        <end position="32"/>
    </location>
</feature>
<dbReference type="OrthoDB" id="6159439at2759"/>
<evidence type="ECO:0000256" key="3">
    <source>
        <dbReference type="ARBA" id="ARBA00023155"/>
    </source>
</evidence>
<dbReference type="InterPro" id="IPR017970">
    <property type="entry name" value="Homeobox_CS"/>
</dbReference>
<evidence type="ECO:0000259" key="8">
    <source>
        <dbReference type="PROSITE" id="PS50071"/>
    </source>
</evidence>
<sequence length="237" mass="27454">MLPFYVLLPSYFTVPKPGNSSWSVSPPRSPDSSAEKVSCESQSHLTKRWRRDERHEEPDSSNSRDSCCIEEGELESSPFIRHPLSTEEQIDEFCGKESNVQNLEQTNCKVIASETNEKTDTLNSQQQVRRRRTAFTSEQLLELEREFHAKKYLSLTERAHLAHTLCLSESQVKIWFQNRRAKWKRVKGQRVGPGIVANNHHQSNGHKIHVPIPVHVNRMQIRSQHQQLEKRYAVSSD</sequence>
<evidence type="ECO:0000256" key="1">
    <source>
        <dbReference type="ARBA" id="ARBA00004123"/>
    </source>
</evidence>
<name>A0A443SC87_9ACAR</name>
<dbReference type="SMART" id="SM00389">
    <property type="entry name" value="HOX"/>
    <property type="match status" value="1"/>
</dbReference>
<dbReference type="STRING" id="299467.A0A443SC87"/>
<dbReference type="Gene3D" id="1.10.10.60">
    <property type="entry name" value="Homeodomain-like"/>
    <property type="match status" value="1"/>
</dbReference>
<keyword evidence="3 5" id="KW-0371">Homeobox</keyword>
<dbReference type="PROSITE" id="PS50071">
    <property type="entry name" value="HOMEOBOX_2"/>
    <property type="match status" value="1"/>
</dbReference>
<keyword evidence="10" id="KW-1185">Reference proteome</keyword>
<dbReference type="AlphaFoldDB" id="A0A443SC87"/>
<keyword evidence="2 5" id="KW-0238">DNA-binding</keyword>
<accession>A0A443SC87</accession>
<evidence type="ECO:0000313" key="9">
    <source>
        <dbReference type="EMBL" id="RWS25110.1"/>
    </source>
</evidence>
<feature type="domain" description="Homeobox" evidence="8">
    <location>
        <begin position="126"/>
        <end position="186"/>
    </location>
</feature>
<comment type="caution">
    <text evidence="9">The sequence shown here is derived from an EMBL/GenBank/DDBJ whole genome shotgun (WGS) entry which is preliminary data.</text>
</comment>
<evidence type="ECO:0000256" key="2">
    <source>
        <dbReference type="ARBA" id="ARBA00023125"/>
    </source>
</evidence>
<evidence type="ECO:0000256" key="5">
    <source>
        <dbReference type="PROSITE-ProRule" id="PRU00108"/>
    </source>
</evidence>
<gene>
    <name evidence="9" type="ORF">B4U80_09836</name>
</gene>
<comment type="subcellular location">
    <subcellularLocation>
        <location evidence="1 5 6">Nucleus</location>
    </subcellularLocation>
</comment>
<protein>
    <recommendedName>
        <fullName evidence="8">Homeobox domain-containing protein</fullName>
    </recommendedName>
</protein>
<keyword evidence="4 5" id="KW-0539">Nucleus</keyword>
<dbReference type="GO" id="GO:0005634">
    <property type="term" value="C:nucleus"/>
    <property type="evidence" value="ECO:0007669"/>
    <property type="project" value="UniProtKB-SubCell"/>
</dbReference>
<dbReference type="SUPFAM" id="SSF46689">
    <property type="entry name" value="Homeodomain-like"/>
    <property type="match status" value="1"/>
</dbReference>
<dbReference type="Proteomes" id="UP000288716">
    <property type="component" value="Unassembled WGS sequence"/>
</dbReference>
<dbReference type="PANTHER" id="PTHR24334">
    <property type="entry name" value="HOMEOBOX PROTEIN GBX"/>
    <property type="match status" value="1"/>
</dbReference>
<proteinExistence type="predicted"/>
<dbReference type="InterPro" id="IPR020479">
    <property type="entry name" value="HD_metazoa"/>
</dbReference>
<dbReference type="PANTHER" id="PTHR24334:SF0">
    <property type="entry name" value="HOMEOBOX PROTEIN UNPLUGGED"/>
    <property type="match status" value="1"/>
</dbReference>
<feature type="DNA-binding region" description="Homeobox" evidence="5">
    <location>
        <begin position="128"/>
        <end position="187"/>
    </location>
</feature>